<protein>
    <recommendedName>
        <fullName evidence="1">CASTOR1 N-terminal domain-containing protein</fullName>
    </recommendedName>
</protein>
<dbReference type="Ensembl" id="ENSOKIT00005076214.1">
    <property type="protein sequence ID" value="ENSOKIP00005071527.1"/>
    <property type="gene ID" value="ENSOKIG00005030868.1"/>
</dbReference>
<dbReference type="InterPro" id="IPR040778">
    <property type="entry name" value="CASTOR1_N"/>
</dbReference>
<feature type="domain" description="CASTOR1 N-terminal" evidence="1">
    <location>
        <begin position="10"/>
        <end position="37"/>
    </location>
</feature>
<dbReference type="Pfam" id="PF18700">
    <property type="entry name" value="Castor1_N"/>
    <property type="match status" value="1"/>
</dbReference>
<reference evidence="2" key="1">
    <citation type="submission" date="2025-08" db="UniProtKB">
        <authorList>
            <consortium name="Ensembl"/>
        </authorList>
    </citation>
    <scope>IDENTIFICATION</scope>
</reference>
<keyword evidence="3" id="KW-1185">Reference proteome</keyword>
<evidence type="ECO:0000259" key="1">
    <source>
        <dbReference type="Pfam" id="PF18700"/>
    </source>
</evidence>
<dbReference type="Proteomes" id="UP000694557">
    <property type="component" value="Unassembled WGS sequence"/>
</dbReference>
<proteinExistence type="predicted"/>
<sequence>MRQGHPYRPTSIAKEGIQSCTHGLFKLVFLPSKARCNLIHPQIGC</sequence>
<reference evidence="2" key="2">
    <citation type="submission" date="2025-09" db="UniProtKB">
        <authorList>
            <consortium name="Ensembl"/>
        </authorList>
    </citation>
    <scope>IDENTIFICATION</scope>
</reference>
<dbReference type="GeneTree" id="ENSGT01060000253595"/>
<evidence type="ECO:0000313" key="3">
    <source>
        <dbReference type="Proteomes" id="UP000694557"/>
    </source>
</evidence>
<evidence type="ECO:0000313" key="2">
    <source>
        <dbReference type="Ensembl" id="ENSOKIP00005071527.1"/>
    </source>
</evidence>
<accession>A0A8C7IDW4</accession>
<organism evidence="2 3">
    <name type="scientific">Oncorhynchus kisutch</name>
    <name type="common">Coho salmon</name>
    <name type="synonym">Salmo kisutch</name>
    <dbReference type="NCBI Taxonomy" id="8019"/>
    <lineage>
        <taxon>Eukaryota</taxon>
        <taxon>Metazoa</taxon>
        <taxon>Chordata</taxon>
        <taxon>Craniata</taxon>
        <taxon>Vertebrata</taxon>
        <taxon>Euteleostomi</taxon>
        <taxon>Actinopterygii</taxon>
        <taxon>Neopterygii</taxon>
        <taxon>Teleostei</taxon>
        <taxon>Protacanthopterygii</taxon>
        <taxon>Salmoniformes</taxon>
        <taxon>Salmonidae</taxon>
        <taxon>Salmoninae</taxon>
        <taxon>Oncorhynchus</taxon>
    </lineage>
</organism>
<name>A0A8C7IDW4_ONCKI</name>
<dbReference type="AlphaFoldDB" id="A0A8C7IDW4"/>